<feature type="non-terminal residue" evidence="1">
    <location>
        <position position="1"/>
    </location>
</feature>
<dbReference type="AlphaFoldDB" id="A0A0K2TCA8"/>
<dbReference type="EMBL" id="HACA01005851">
    <property type="protein sequence ID" value="CDW23212.1"/>
    <property type="molecule type" value="Transcribed_RNA"/>
</dbReference>
<accession>A0A0K2TCA8</accession>
<sequence>IIEVCFSTIFIKFRLQLYGKVVISPRKVFCSTEVIFKPFFFITAKPLGIVFYLKKQLFLVIFFYT</sequence>
<protein>
    <submittedName>
        <fullName evidence="1">Uncharacterized protein</fullName>
    </submittedName>
</protein>
<name>A0A0K2TCA8_LEPSM</name>
<proteinExistence type="predicted"/>
<evidence type="ECO:0000313" key="1">
    <source>
        <dbReference type="EMBL" id="CDW23212.1"/>
    </source>
</evidence>
<reference evidence="1" key="1">
    <citation type="submission" date="2014-05" db="EMBL/GenBank/DDBJ databases">
        <authorList>
            <person name="Chronopoulou M."/>
        </authorList>
    </citation>
    <scope>NUCLEOTIDE SEQUENCE</scope>
    <source>
        <tissue evidence="1">Whole organism</tissue>
    </source>
</reference>
<organism evidence="1">
    <name type="scientific">Lepeophtheirus salmonis</name>
    <name type="common">Salmon louse</name>
    <name type="synonym">Caligus salmonis</name>
    <dbReference type="NCBI Taxonomy" id="72036"/>
    <lineage>
        <taxon>Eukaryota</taxon>
        <taxon>Metazoa</taxon>
        <taxon>Ecdysozoa</taxon>
        <taxon>Arthropoda</taxon>
        <taxon>Crustacea</taxon>
        <taxon>Multicrustacea</taxon>
        <taxon>Hexanauplia</taxon>
        <taxon>Copepoda</taxon>
        <taxon>Siphonostomatoida</taxon>
        <taxon>Caligidae</taxon>
        <taxon>Lepeophtheirus</taxon>
    </lineage>
</organism>